<keyword evidence="1" id="KW-0812">Transmembrane</keyword>
<evidence type="ECO:0000313" key="2">
    <source>
        <dbReference type="EMBL" id="KAL2796068.1"/>
    </source>
</evidence>
<feature type="transmembrane region" description="Helical" evidence="1">
    <location>
        <begin position="151"/>
        <end position="171"/>
    </location>
</feature>
<protein>
    <submittedName>
        <fullName evidence="2">Uncharacterized protein</fullName>
    </submittedName>
</protein>
<keyword evidence="1" id="KW-0472">Membrane</keyword>
<keyword evidence="3" id="KW-1185">Reference proteome</keyword>
<sequence>MHHRLANPSLALVSSCWRSRQACKSTTPAGNKHTTLKVRGLKHHELSSVTESEPRWLLCHPSIARVICLYSNTSTINSLIPSIALAKGPELSTSAARVSFLLFLLRIFIFCRNLCCCNGRSSRSLSFLFLMFPFLLFLSWIGWIFDRKAHVDTHLLFCLPIAWCLVPRLLLDMFRSW</sequence>
<feature type="transmembrane region" description="Helical" evidence="1">
    <location>
        <begin position="127"/>
        <end position="145"/>
    </location>
</feature>
<feature type="transmembrane region" description="Helical" evidence="1">
    <location>
        <begin position="95"/>
        <end position="115"/>
    </location>
</feature>
<dbReference type="PROSITE" id="PS51257">
    <property type="entry name" value="PROKAR_LIPOPROTEIN"/>
    <property type="match status" value="1"/>
</dbReference>
<comment type="caution">
    <text evidence="2">The sequence shown here is derived from an EMBL/GenBank/DDBJ whole genome shotgun (WGS) entry which is preliminary data.</text>
</comment>
<reference evidence="2 3" key="1">
    <citation type="submission" date="2024-07" db="EMBL/GenBank/DDBJ databases">
        <title>Section-level genome sequencing and comparative genomics of Aspergillus sections Usti and Cavernicolus.</title>
        <authorList>
            <consortium name="Lawrence Berkeley National Laboratory"/>
            <person name="Nybo J.L."/>
            <person name="Vesth T.C."/>
            <person name="Theobald S."/>
            <person name="Frisvad J.C."/>
            <person name="Larsen T.O."/>
            <person name="Kjaerboelling I."/>
            <person name="Rothschild-Mancinelli K."/>
            <person name="Lyhne E.K."/>
            <person name="Kogle M.E."/>
            <person name="Barry K."/>
            <person name="Clum A."/>
            <person name="Na H."/>
            <person name="Ledsgaard L."/>
            <person name="Lin J."/>
            <person name="Lipzen A."/>
            <person name="Kuo A."/>
            <person name="Riley R."/>
            <person name="Mondo S."/>
            <person name="Labutti K."/>
            <person name="Haridas S."/>
            <person name="Pangalinan J."/>
            <person name="Salamov A.A."/>
            <person name="Simmons B.A."/>
            <person name="Magnuson J.K."/>
            <person name="Chen J."/>
            <person name="Drula E."/>
            <person name="Henrissat B."/>
            <person name="Wiebenga A."/>
            <person name="Lubbers R.J."/>
            <person name="Gomes A.C."/>
            <person name="Makela M.R."/>
            <person name="Stajich J."/>
            <person name="Grigoriev I.V."/>
            <person name="Mortensen U.H."/>
            <person name="De Vries R.P."/>
            <person name="Baker S.E."/>
            <person name="Andersen M.R."/>
        </authorList>
    </citation>
    <scope>NUCLEOTIDE SEQUENCE [LARGE SCALE GENOMIC DNA]</scope>
    <source>
        <strain evidence="2 3">CBS 209.92</strain>
    </source>
</reference>
<gene>
    <name evidence="2" type="ORF">BJX66DRAFT_144706</name>
</gene>
<dbReference type="EMBL" id="JBFTWV010000029">
    <property type="protein sequence ID" value="KAL2796068.1"/>
    <property type="molecule type" value="Genomic_DNA"/>
</dbReference>
<organism evidence="2 3">
    <name type="scientific">Aspergillus keveii</name>
    <dbReference type="NCBI Taxonomy" id="714993"/>
    <lineage>
        <taxon>Eukaryota</taxon>
        <taxon>Fungi</taxon>
        <taxon>Dikarya</taxon>
        <taxon>Ascomycota</taxon>
        <taxon>Pezizomycotina</taxon>
        <taxon>Eurotiomycetes</taxon>
        <taxon>Eurotiomycetidae</taxon>
        <taxon>Eurotiales</taxon>
        <taxon>Aspergillaceae</taxon>
        <taxon>Aspergillus</taxon>
        <taxon>Aspergillus subgen. Nidulantes</taxon>
    </lineage>
</organism>
<name>A0ABR4GAM0_9EURO</name>
<evidence type="ECO:0000256" key="1">
    <source>
        <dbReference type="SAM" id="Phobius"/>
    </source>
</evidence>
<dbReference type="Proteomes" id="UP001610563">
    <property type="component" value="Unassembled WGS sequence"/>
</dbReference>
<keyword evidence="1" id="KW-1133">Transmembrane helix</keyword>
<accession>A0ABR4GAM0</accession>
<evidence type="ECO:0000313" key="3">
    <source>
        <dbReference type="Proteomes" id="UP001610563"/>
    </source>
</evidence>
<proteinExistence type="predicted"/>